<dbReference type="Proteomes" id="UP000324897">
    <property type="component" value="Unassembled WGS sequence"/>
</dbReference>
<feature type="chain" id="PRO_5023829088" description="BURP domain-containing protein" evidence="1">
    <location>
        <begin position="20"/>
        <end position="308"/>
    </location>
</feature>
<accession>A0A5J9SQ10</accession>
<proteinExistence type="predicted"/>
<evidence type="ECO:0000256" key="1">
    <source>
        <dbReference type="SAM" id="SignalP"/>
    </source>
</evidence>
<dbReference type="InterPro" id="IPR004873">
    <property type="entry name" value="BURP_dom"/>
</dbReference>
<gene>
    <name evidence="3" type="ORF">EJB05_53493</name>
</gene>
<dbReference type="OrthoDB" id="1909293at2759"/>
<evidence type="ECO:0000313" key="4">
    <source>
        <dbReference type="Proteomes" id="UP000324897"/>
    </source>
</evidence>
<dbReference type="Gramene" id="TVU01060">
    <property type="protein sequence ID" value="TVU01060"/>
    <property type="gene ID" value="EJB05_53493"/>
</dbReference>
<dbReference type="PANTHER" id="PTHR31236:SF24">
    <property type="entry name" value="BURP DOMAIN PROTEIN RD22"/>
    <property type="match status" value="1"/>
</dbReference>
<evidence type="ECO:0000259" key="2">
    <source>
        <dbReference type="PROSITE" id="PS51277"/>
    </source>
</evidence>
<keyword evidence="4" id="KW-1185">Reference proteome</keyword>
<dbReference type="EMBL" id="RWGY01000499">
    <property type="protein sequence ID" value="TVU01060.1"/>
    <property type="molecule type" value="Genomic_DNA"/>
</dbReference>
<feature type="domain" description="BURP" evidence="2">
    <location>
        <begin position="88"/>
        <end position="303"/>
    </location>
</feature>
<sequence length="308" mass="32072">MHPSTILLILVAGAAMVDGHTADDTPAAQFWEQALPGTPMPDAIADGVQKGIYHSPLVEHYTASLSISACTLFDSTCSPKAVAETGIFFHETQLRPGSAMTLSFPAEAAPAILPRDLAEKVPFTDADDVIATFNIVPGSAEAAQVRDTLGRCQAPPIAGEIKSCTTSLEATVQSAMSMLGAGAGAGGNVWAAASELPRTGLPRQPYAVTAAAPVDGGLYVSCHTLPFPYAVYQCHIAKNGYRAYKVSLTGVHDGSAVAMLAFCHLDTAGWNVAHPAFEVLHTKPGCSPVCHFMSYGNLAFIKTKGTAA</sequence>
<reference evidence="3 4" key="1">
    <citation type="journal article" date="2019" name="Sci. Rep.">
        <title>A high-quality genome of Eragrostis curvula grass provides insights into Poaceae evolution and supports new strategies to enhance forage quality.</title>
        <authorList>
            <person name="Carballo J."/>
            <person name="Santos B.A.C.M."/>
            <person name="Zappacosta D."/>
            <person name="Garbus I."/>
            <person name="Selva J.P."/>
            <person name="Gallo C.A."/>
            <person name="Diaz A."/>
            <person name="Albertini E."/>
            <person name="Caccamo M."/>
            <person name="Echenique V."/>
        </authorList>
    </citation>
    <scope>NUCLEOTIDE SEQUENCE [LARGE SCALE GENOMIC DNA]</scope>
    <source>
        <strain evidence="4">cv. Victoria</strain>
        <tissue evidence="3">Leaf</tissue>
    </source>
</reference>
<feature type="non-terminal residue" evidence="3">
    <location>
        <position position="1"/>
    </location>
</feature>
<dbReference type="SMART" id="SM01045">
    <property type="entry name" value="BURP"/>
    <property type="match status" value="1"/>
</dbReference>
<dbReference type="PANTHER" id="PTHR31236">
    <property type="entry name" value="BURP DOMAIN PROTEIN USPL1-LIKE"/>
    <property type="match status" value="1"/>
</dbReference>
<evidence type="ECO:0000313" key="3">
    <source>
        <dbReference type="EMBL" id="TVU01060.1"/>
    </source>
</evidence>
<keyword evidence="1" id="KW-0732">Signal</keyword>
<dbReference type="Pfam" id="PF03181">
    <property type="entry name" value="BURP"/>
    <property type="match status" value="1"/>
</dbReference>
<dbReference type="InterPro" id="IPR044816">
    <property type="entry name" value="BURP"/>
</dbReference>
<feature type="signal peptide" evidence="1">
    <location>
        <begin position="1"/>
        <end position="19"/>
    </location>
</feature>
<comment type="caution">
    <text evidence="3">The sequence shown here is derived from an EMBL/GenBank/DDBJ whole genome shotgun (WGS) entry which is preliminary data.</text>
</comment>
<name>A0A5J9SQ10_9POAL</name>
<organism evidence="3 4">
    <name type="scientific">Eragrostis curvula</name>
    <name type="common">weeping love grass</name>
    <dbReference type="NCBI Taxonomy" id="38414"/>
    <lineage>
        <taxon>Eukaryota</taxon>
        <taxon>Viridiplantae</taxon>
        <taxon>Streptophyta</taxon>
        <taxon>Embryophyta</taxon>
        <taxon>Tracheophyta</taxon>
        <taxon>Spermatophyta</taxon>
        <taxon>Magnoliopsida</taxon>
        <taxon>Liliopsida</taxon>
        <taxon>Poales</taxon>
        <taxon>Poaceae</taxon>
        <taxon>PACMAD clade</taxon>
        <taxon>Chloridoideae</taxon>
        <taxon>Eragrostideae</taxon>
        <taxon>Eragrostidinae</taxon>
        <taxon>Eragrostis</taxon>
    </lineage>
</organism>
<dbReference type="PROSITE" id="PS51277">
    <property type="entry name" value="BURP"/>
    <property type="match status" value="1"/>
</dbReference>
<dbReference type="AlphaFoldDB" id="A0A5J9SQ10"/>
<protein>
    <recommendedName>
        <fullName evidence="2">BURP domain-containing protein</fullName>
    </recommendedName>
</protein>